<dbReference type="AlphaFoldDB" id="A0AAV4RNT8"/>
<reference evidence="2 3" key="1">
    <citation type="submission" date="2021-06" db="EMBL/GenBank/DDBJ databases">
        <title>Caerostris extrusa draft genome.</title>
        <authorList>
            <person name="Kono N."/>
            <person name="Arakawa K."/>
        </authorList>
    </citation>
    <scope>NUCLEOTIDE SEQUENCE [LARGE SCALE GENOMIC DNA]</scope>
</reference>
<accession>A0AAV4RNT8</accession>
<keyword evidence="3" id="KW-1185">Reference proteome</keyword>
<protein>
    <submittedName>
        <fullName evidence="2">Uncharacterized protein</fullName>
    </submittedName>
</protein>
<comment type="caution">
    <text evidence="2">The sequence shown here is derived from an EMBL/GenBank/DDBJ whole genome shotgun (WGS) entry which is preliminary data.</text>
</comment>
<proteinExistence type="predicted"/>
<dbReference type="EMBL" id="BPLR01008192">
    <property type="protein sequence ID" value="GIY22769.1"/>
    <property type="molecule type" value="Genomic_DNA"/>
</dbReference>
<feature type="region of interest" description="Disordered" evidence="1">
    <location>
        <begin position="1"/>
        <end position="64"/>
    </location>
</feature>
<evidence type="ECO:0000313" key="3">
    <source>
        <dbReference type="Proteomes" id="UP001054945"/>
    </source>
</evidence>
<gene>
    <name evidence="2" type="ORF">CEXT_649441</name>
</gene>
<dbReference type="Proteomes" id="UP001054945">
    <property type="component" value="Unassembled WGS sequence"/>
</dbReference>
<evidence type="ECO:0000256" key="1">
    <source>
        <dbReference type="SAM" id="MobiDB-lite"/>
    </source>
</evidence>
<evidence type="ECO:0000313" key="2">
    <source>
        <dbReference type="EMBL" id="GIY22769.1"/>
    </source>
</evidence>
<sequence>MRMADFPFPHDLTSINGPLPAYSSRNPITKFKPLLAFPRNQNQKGVERRRPQRQQAAEERTDTDSIKPALWVEYLKH</sequence>
<name>A0AAV4RNT8_CAEEX</name>
<organism evidence="2 3">
    <name type="scientific">Caerostris extrusa</name>
    <name type="common">Bark spider</name>
    <name type="synonym">Caerostris bankana</name>
    <dbReference type="NCBI Taxonomy" id="172846"/>
    <lineage>
        <taxon>Eukaryota</taxon>
        <taxon>Metazoa</taxon>
        <taxon>Ecdysozoa</taxon>
        <taxon>Arthropoda</taxon>
        <taxon>Chelicerata</taxon>
        <taxon>Arachnida</taxon>
        <taxon>Araneae</taxon>
        <taxon>Araneomorphae</taxon>
        <taxon>Entelegynae</taxon>
        <taxon>Araneoidea</taxon>
        <taxon>Araneidae</taxon>
        <taxon>Caerostris</taxon>
    </lineage>
</organism>